<keyword evidence="1" id="KW-0813">Transport</keyword>
<evidence type="ECO:0000256" key="3">
    <source>
        <dbReference type="ARBA" id="ARBA00022723"/>
    </source>
</evidence>
<evidence type="ECO:0000313" key="9">
    <source>
        <dbReference type="EMBL" id="SPF37400.1"/>
    </source>
</evidence>
<keyword evidence="5" id="KW-0249">Electron transport</keyword>
<dbReference type="GO" id="GO:0046872">
    <property type="term" value="F:metal ion binding"/>
    <property type="evidence" value="ECO:0007669"/>
    <property type="project" value="UniProtKB-KW"/>
</dbReference>
<keyword evidence="7" id="KW-0472">Membrane</keyword>
<keyword evidence="7" id="KW-1133">Transmembrane helix</keyword>
<reference evidence="10" key="1">
    <citation type="submission" date="2018-02" db="EMBL/GenBank/DDBJ databases">
        <authorList>
            <person name="Hausmann B."/>
        </authorList>
    </citation>
    <scope>NUCLEOTIDE SEQUENCE [LARGE SCALE GENOMIC DNA]</scope>
    <source>
        <strain evidence="10">Peat soil MAG SbA1</strain>
    </source>
</reference>
<dbReference type="InterPro" id="IPR054337">
    <property type="entry name" value="Mtrc-MtrF-like_dom_II/IV"/>
</dbReference>
<dbReference type="Pfam" id="PF22113">
    <property type="entry name" value="Mtrc-MtrF_II-IV_dom"/>
    <property type="match status" value="1"/>
</dbReference>
<dbReference type="InterPro" id="IPR038266">
    <property type="entry name" value="NapC/NirT_cytc_sf"/>
</dbReference>
<evidence type="ECO:0000259" key="8">
    <source>
        <dbReference type="Pfam" id="PF22113"/>
    </source>
</evidence>
<keyword evidence="3" id="KW-0479">Metal-binding</keyword>
<dbReference type="InterPro" id="IPR036280">
    <property type="entry name" value="Multihaem_cyt_sf"/>
</dbReference>
<evidence type="ECO:0000313" key="10">
    <source>
        <dbReference type="Proteomes" id="UP000238701"/>
    </source>
</evidence>
<keyword evidence="6" id="KW-0408">Iron</keyword>
<dbReference type="PANTHER" id="PTHR35038:SF6">
    <property type="entry name" value="SURFACE LOCALIZED DECAHEME CYTOCHROME C LIPOPROTEIN"/>
    <property type="match status" value="1"/>
</dbReference>
<evidence type="ECO:0000256" key="4">
    <source>
        <dbReference type="ARBA" id="ARBA00022729"/>
    </source>
</evidence>
<proteinExistence type="predicted"/>
<keyword evidence="7" id="KW-0812">Transmembrane</keyword>
<evidence type="ECO:0000256" key="5">
    <source>
        <dbReference type="ARBA" id="ARBA00022982"/>
    </source>
</evidence>
<name>A0A2U3KD11_9BACT</name>
<dbReference type="Gene3D" id="1.10.3820.10">
    <property type="entry name" value="Di-heme elbow motif domain"/>
    <property type="match status" value="1"/>
</dbReference>
<dbReference type="Gene3D" id="3.90.10.10">
    <property type="entry name" value="Cytochrome C3"/>
    <property type="match status" value="1"/>
</dbReference>
<evidence type="ECO:0000256" key="7">
    <source>
        <dbReference type="SAM" id="Phobius"/>
    </source>
</evidence>
<sequence>MNADQKPWYRRFSVVLLVLVVAVVLLPSASIYYQYSGGRSCARCHEIWQPYADWHTSTHRNVPCSDCHGDVLTLDAGFHLKNISRLIAHLRGKIPEQVRLKTDDVQRMGSRCGKCHQQEYADWAAGPHAATFKEIFLNTTHNHQQPPMDDCLRCHGSYFNGSIRDLVTPLDTQGPWRLLDPKLAEQPVMPCLACHQMHRQGTLLVRSVEKPANPGLSQEIFRPSLALFDRRELDYVAVGRLPLPAMHDGDRPIRISPDIRQALCYQCHAPLATMKVGSGDDHTAIGVHEGLSCFACHQGHGLRTRASCATCHPQLSNCGLDVETMDTTFKSSKSPHNVHFVKCIDCHTKGVPKKKAHAVAARQDARSFAGSGD</sequence>
<dbReference type="GO" id="GO:0016491">
    <property type="term" value="F:oxidoreductase activity"/>
    <property type="evidence" value="ECO:0007669"/>
    <property type="project" value="TreeGrafter"/>
</dbReference>
<dbReference type="EMBL" id="OMOD01000090">
    <property type="protein sequence ID" value="SPF37400.1"/>
    <property type="molecule type" value="Genomic_DNA"/>
</dbReference>
<gene>
    <name evidence="9" type="ORF">SBA1_180028</name>
</gene>
<keyword evidence="4" id="KW-0732">Signal</keyword>
<dbReference type="SUPFAM" id="SSF48695">
    <property type="entry name" value="Multiheme cytochromes"/>
    <property type="match status" value="1"/>
</dbReference>
<keyword evidence="2" id="KW-0349">Heme</keyword>
<dbReference type="Proteomes" id="UP000238701">
    <property type="component" value="Unassembled WGS sequence"/>
</dbReference>
<dbReference type="AlphaFoldDB" id="A0A2U3KD11"/>
<evidence type="ECO:0000256" key="1">
    <source>
        <dbReference type="ARBA" id="ARBA00022448"/>
    </source>
</evidence>
<evidence type="ECO:0000256" key="2">
    <source>
        <dbReference type="ARBA" id="ARBA00022617"/>
    </source>
</evidence>
<organism evidence="9 10">
    <name type="scientific">Candidatus Sulfotelmatobacter kueseliae</name>
    <dbReference type="NCBI Taxonomy" id="2042962"/>
    <lineage>
        <taxon>Bacteria</taxon>
        <taxon>Pseudomonadati</taxon>
        <taxon>Acidobacteriota</taxon>
        <taxon>Terriglobia</taxon>
        <taxon>Terriglobales</taxon>
        <taxon>Candidatus Korobacteraceae</taxon>
        <taxon>Candidatus Sulfotelmatobacter</taxon>
    </lineage>
</organism>
<dbReference type="OrthoDB" id="112601at2"/>
<dbReference type="InterPro" id="IPR051829">
    <property type="entry name" value="Multiheme_Cytochr_ET"/>
</dbReference>
<feature type="transmembrane region" description="Helical" evidence="7">
    <location>
        <begin position="12"/>
        <end position="35"/>
    </location>
</feature>
<accession>A0A2U3KD11</accession>
<feature type="domain" description="Outer membrane cytochrome MtrC/MtrF-like" evidence="8">
    <location>
        <begin position="40"/>
        <end position="199"/>
    </location>
</feature>
<evidence type="ECO:0000256" key="6">
    <source>
        <dbReference type="ARBA" id="ARBA00023004"/>
    </source>
</evidence>
<protein>
    <recommendedName>
        <fullName evidence="8">Outer membrane cytochrome MtrC/MtrF-like domain-containing protein</fullName>
    </recommendedName>
</protein>
<dbReference type="PANTHER" id="PTHR35038">
    <property type="entry name" value="DISSIMILATORY SULFITE REDUCTASE SIRA"/>
    <property type="match status" value="1"/>
</dbReference>